<evidence type="ECO:0000259" key="13">
    <source>
        <dbReference type="PROSITE" id="PS51987"/>
    </source>
</evidence>
<comment type="caution">
    <text evidence="14">The sequence shown here is derived from an EMBL/GenBank/DDBJ whole genome shotgun (WGS) entry which is preliminary data.</text>
</comment>
<comment type="similarity">
    <text evidence="2 9 10">Belongs to the glutamine synthetase family.</text>
</comment>
<evidence type="ECO:0000256" key="9">
    <source>
        <dbReference type="PROSITE-ProRule" id="PRU01330"/>
    </source>
</evidence>
<keyword evidence="5 11" id="KW-0547">Nucleotide-binding</keyword>
<dbReference type="InterPro" id="IPR008147">
    <property type="entry name" value="Gln_synt_N"/>
</dbReference>
<dbReference type="EMBL" id="JADCKC010000003">
    <property type="protein sequence ID" value="MBE5038206.1"/>
    <property type="molecule type" value="Genomic_DNA"/>
</dbReference>
<evidence type="ECO:0000256" key="8">
    <source>
        <dbReference type="ARBA" id="ARBA00049436"/>
    </source>
</evidence>
<dbReference type="PROSITE" id="PS00180">
    <property type="entry name" value="GLNA_1"/>
    <property type="match status" value="1"/>
</dbReference>
<evidence type="ECO:0000256" key="1">
    <source>
        <dbReference type="ARBA" id="ARBA00001946"/>
    </source>
</evidence>
<dbReference type="InterPro" id="IPR027303">
    <property type="entry name" value="Gln_synth_gly_rich_site"/>
</dbReference>
<gene>
    <name evidence="14" type="ORF">INF35_10455</name>
</gene>
<name>A0ABR9R4Z3_9FIRM</name>
<evidence type="ECO:0000256" key="2">
    <source>
        <dbReference type="ARBA" id="ARBA00009897"/>
    </source>
</evidence>
<proteinExistence type="inferred from homology"/>
<reference evidence="14 15" key="1">
    <citation type="submission" date="2020-10" db="EMBL/GenBank/DDBJ databases">
        <title>ChiBAC.</title>
        <authorList>
            <person name="Zenner C."/>
            <person name="Hitch T.C.A."/>
            <person name="Clavel T."/>
        </authorList>
    </citation>
    <scope>NUCLEOTIDE SEQUENCE [LARGE SCALE GENOMIC DNA]</scope>
    <source>
        <strain evidence="14 15">DSM 109015</strain>
    </source>
</reference>
<organism evidence="14 15">
    <name type="scientific">Gemmiger gallinarum</name>
    <dbReference type="NCBI Taxonomy" id="2779354"/>
    <lineage>
        <taxon>Bacteria</taxon>
        <taxon>Bacillati</taxon>
        <taxon>Bacillota</taxon>
        <taxon>Clostridia</taxon>
        <taxon>Eubacteriales</taxon>
        <taxon>Gemmiger</taxon>
    </lineage>
</organism>
<dbReference type="InterPro" id="IPR036651">
    <property type="entry name" value="Gln_synt_N_sf"/>
</dbReference>
<dbReference type="SUPFAM" id="SSF55931">
    <property type="entry name" value="Glutamine synthetase/guanido kinase"/>
    <property type="match status" value="1"/>
</dbReference>
<keyword evidence="6 11" id="KW-0067">ATP-binding</keyword>
<sequence>MKRTAQDILNFVEDNDVKFVRLAFCDIFGNQKNISLFASELPGAFEHGVCFDGSSIAGFMNTEESDLVLWPDPDTVCILPWRPAEGRVMRMYCDITLPDGKPFEGNCRGYLQSVVRRARAMGLICNVGCECEFYLFETDDHGNPTKIPLDHGGYFDIAPLDKGENIRREICFAMEDLGLRPQHSHHESGHGQNEVDFLYAPALRSADNLNTFKSTVKAIAGRNGLFASFMPKPLRDQAGSGLHVNISLKRDGKNLFEGDIAPDSEPGHFIAGILAHARELTAFCNPLPNSYARFGSCEAPQYISWSRQNRSQLVRLPSAHGELCRMEMRSPDPSCNPHLAIGLILAAGLDGIQNKMPLPAPINRNLFLHSSTEGLESLPRSLREAITVAASSDFISNELPLALLNKYFEYQTRLCLDFESAPDPEAWERENCFPTI</sequence>
<dbReference type="PROSITE" id="PS51987">
    <property type="entry name" value="GS_CATALYTIC"/>
    <property type="match status" value="1"/>
</dbReference>
<feature type="domain" description="GS beta-grasp" evidence="12">
    <location>
        <begin position="15"/>
        <end position="100"/>
    </location>
</feature>
<dbReference type="Pfam" id="PF03951">
    <property type="entry name" value="Gln-synt_N"/>
    <property type="match status" value="1"/>
</dbReference>
<dbReference type="PROSITE" id="PS00181">
    <property type="entry name" value="GLNA_ATP"/>
    <property type="match status" value="1"/>
</dbReference>
<comment type="cofactor">
    <cofactor evidence="1">
        <name>Mg(2+)</name>
        <dbReference type="ChEBI" id="CHEBI:18420"/>
    </cofactor>
</comment>
<dbReference type="InterPro" id="IPR014746">
    <property type="entry name" value="Gln_synth/guanido_kin_cat_dom"/>
</dbReference>
<evidence type="ECO:0000256" key="10">
    <source>
        <dbReference type="RuleBase" id="RU000384"/>
    </source>
</evidence>
<dbReference type="InterPro" id="IPR027302">
    <property type="entry name" value="Gln_synth_N_conserv_site"/>
</dbReference>
<keyword evidence="7" id="KW-0460">Magnesium</keyword>
<accession>A0ABR9R4Z3</accession>
<evidence type="ECO:0000313" key="15">
    <source>
        <dbReference type="Proteomes" id="UP000768567"/>
    </source>
</evidence>
<evidence type="ECO:0000313" key="14">
    <source>
        <dbReference type="EMBL" id="MBE5038206.1"/>
    </source>
</evidence>
<dbReference type="Gene3D" id="3.10.20.70">
    <property type="entry name" value="Glutamine synthetase, N-terminal domain"/>
    <property type="match status" value="1"/>
</dbReference>
<dbReference type="SUPFAM" id="SSF54368">
    <property type="entry name" value="Glutamine synthetase, N-terminal domain"/>
    <property type="match status" value="1"/>
</dbReference>
<dbReference type="SMART" id="SM01230">
    <property type="entry name" value="Gln-synt_C"/>
    <property type="match status" value="1"/>
</dbReference>
<keyword evidence="4 11" id="KW-0436">Ligase</keyword>
<dbReference type="PROSITE" id="PS51986">
    <property type="entry name" value="GS_BETA_GRASP"/>
    <property type="match status" value="1"/>
</dbReference>
<dbReference type="InterPro" id="IPR008146">
    <property type="entry name" value="Gln_synth_cat_dom"/>
</dbReference>
<evidence type="ECO:0000259" key="12">
    <source>
        <dbReference type="PROSITE" id="PS51986"/>
    </source>
</evidence>
<evidence type="ECO:0000256" key="3">
    <source>
        <dbReference type="ARBA" id="ARBA00021364"/>
    </source>
</evidence>
<feature type="domain" description="GS catalytic" evidence="13">
    <location>
        <begin position="107"/>
        <end position="436"/>
    </location>
</feature>
<dbReference type="RefSeq" id="WP_193502215.1">
    <property type="nucleotide sequence ID" value="NZ_JADCKC010000003.1"/>
</dbReference>
<dbReference type="Pfam" id="PF00120">
    <property type="entry name" value="Gln-synt_C"/>
    <property type="match status" value="1"/>
</dbReference>
<dbReference type="EC" id="6.3.1.2" evidence="11"/>
<evidence type="ECO:0000256" key="6">
    <source>
        <dbReference type="ARBA" id="ARBA00022840"/>
    </source>
</evidence>
<dbReference type="PANTHER" id="PTHR43785">
    <property type="entry name" value="GAMMA-GLUTAMYLPUTRESCINE SYNTHETASE"/>
    <property type="match status" value="1"/>
</dbReference>
<dbReference type="Proteomes" id="UP000768567">
    <property type="component" value="Unassembled WGS sequence"/>
</dbReference>
<dbReference type="Gene3D" id="3.30.590.10">
    <property type="entry name" value="Glutamine synthetase/guanido kinase, catalytic domain"/>
    <property type="match status" value="1"/>
</dbReference>
<evidence type="ECO:0000256" key="7">
    <source>
        <dbReference type="ARBA" id="ARBA00022842"/>
    </source>
</evidence>
<dbReference type="PANTHER" id="PTHR43785:SF12">
    <property type="entry name" value="TYPE-1 GLUTAMINE SYNTHETASE 2"/>
    <property type="match status" value="1"/>
</dbReference>
<keyword evidence="15" id="KW-1185">Reference proteome</keyword>
<comment type="catalytic activity">
    <reaction evidence="8 11">
        <text>L-glutamate + NH4(+) + ATP = L-glutamine + ADP + phosphate + H(+)</text>
        <dbReference type="Rhea" id="RHEA:16169"/>
        <dbReference type="ChEBI" id="CHEBI:15378"/>
        <dbReference type="ChEBI" id="CHEBI:28938"/>
        <dbReference type="ChEBI" id="CHEBI:29985"/>
        <dbReference type="ChEBI" id="CHEBI:30616"/>
        <dbReference type="ChEBI" id="CHEBI:43474"/>
        <dbReference type="ChEBI" id="CHEBI:58359"/>
        <dbReference type="ChEBI" id="CHEBI:456216"/>
        <dbReference type="EC" id="6.3.1.2"/>
    </reaction>
</comment>
<evidence type="ECO:0000256" key="11">
    <source>
        <dbReference type="RuleBase" id="RU004356"/>
    </source>
</evidence>
<protein>
    <recommendedName>
        <fullName evidence="3 11">Glutamine synthetase</fullName>
        <ecNumber evidence="11">6.3.1.2</ecNumber>
    </recommendedName>
</protein>
<evidence type="ECO:0000256" key="5">
    <source>
        <dbReference type="ARBA" id="ARBA00022741"/>
    </source>
</evidence>
<evidence type="ECO:0000256" key="4">
    <source>
        <dbReference type="ARBA" id="ARBA00022598"/>
    </source>
</evidence>